<name>A0A5D3AP28_9TREE</name>
<reference evidence="2 3" key="1">
    <citation type="submission" date="2017-05" db="EMBL/GenBank/DDBJ databases">
        <title>The Genome Sequence of Tsuchiyaea wingfieldii DSM 27421.</title>
        <authorList>
            <person name="Cuomo C."/>
            <person name="Passer A."/>
            <person name="Billmyre B."/>
            <person name="Heitman J."/>
        </authorList>
    </citation>
    <scope>NUCLEOTIDE SEQUENCE [LARGE SCALE GENOMIC DNA]</scope>
    <source>
        <strain evidence="2 3">DSM 27421</strain>
    </source>
</reference>
<dbReference type="EMBL" id="NIDF01000158">
    <property type="protein sequence ID" value="TYJ52079.1"/>
    <property type="molecule type" value="Genomic_DNA"/>
</dbReference>
<comment type="caution">
    <text evidence="2">The sequence shown here is derived from an EMBL/GenBank/DDBJ whole genome shotgun (WGS) entry which is preliminary data.</text>
</comment>
<accession>A0A5D3AP28</accession>
<feature type="compositionally biased region" description="Basic and acidic residues" evidence="1">
    <location>
        <begin position="126"/>
        <end position="143"/>
    </location>
</feature>
<feature type="region of interest" description="Disordered" evidence="1">
    <location>
        <begin position="1"/>
        <end position="62"/>
    </location>
</feature>
<gene>
    <name evidence="2" type="ORF">B9479_007314</name>
</gene>
<keyword evidence="3" id="KW-1185">Reference proteome</keyword>
<feature type="compositionally biased region" description="Basic residues" evidence="1">
    <location>
        <begin position="47"/>
        <end position="58"/>
    </location>
</feature>
<dbReference type="AlphaFoldDB" id="A0A5D3AP28"/>
<organism evidence="2 3">
    <name type="scientific">Cryptococcus floricola</name>
    <dbReference type="NCBI Taxonomy" id="2591691"/>
    <lineage>
        <taxon>Eukaryota</taxon>
        <taxon>Fungi</taxon>
        <taxon>Dikarya</taxon>
        <taxon>Basidiomycota</taxon>
        <taxon>Agaricomycotina</taxon>
        <taxon>Tremellomycetes</taxon>
        <taxon>Tremellales</taxon>
        <taxon>Cryptococcaceae</taxon>
        <taxon>Cryptococcus</taxon>
    </lineage>
</organism>
<protein>
    <submittedName>
        <fullName evidence="2">Uncharacterized protein</fullName>
    </submittedName>
</protein>
<evidence type="ECO:0000313" key="3">
    <source>
        <dbReference type="Proteomes" id="UP000322245"/>
    </source>
</evidence>
<evidence type="ECO:0000313" key="2">
    <source>
        <dbReference type="EMBL" id="TYJ52079.1"/>
    </source>
</evidence>
<proteinExistence type="predicted"/>
<feature type="compositionally biased region" description="Low complexity" evidence="1">
    <location>
        <begin position="1"/>
        <end position="31"/>
    </location>
</feature>
<sequence length="166" mass="17441">MSPSASPSASPEHAVSSSTTAAAAAPAPKASQYQQGRKQQAKENGGRRRAGGPGKKGKVFVEDKKDLLSLISSISGEAEALSTSRISKVKDVQQEKAVQQFKRNQDAGAAGGKTLSGAERKKRARAKELKEAKTKVLEKEKAKKDRKAGKQTPADGKPAKKSVGFA</sequence>
<dbReference type="Proteomes" id="UP000322245">
    <property type="component" value="Unassembled WGS sequence"/>
</dbReference>
<evidence type="ECO:0000256" key="1">
    <source>
        <dbReference type="SAM" id="MobiDB-lite"/>
    </source>
</evidence>
<feature type="region of interest" description="Disordered" evidence="1">
    <location>
        <begin position="97"/>
        <end position="166"/>
    </location>
</feature>